<keyword evidence="1" id="KW-0732">Signal</keyword>
<evidence type="ECO:0000256" key="1">
    <source>
        <dbReference type="SAM" id="SignalP"/>
    </source>
</evidence>
<dbReference type="RefSeq" id="WP_132924674.1">
    <property type="nucleotide sequence ID" value="NZ_CP075169.1"/>
</dbReference>
<dbReference type="AlphaFoldDB" id="A0A4V2Q387"/>
<keyword evidence="3" id="KW-1185">Reference proteome</keyword>
<feature type="signal peptide" evidence="1">
    <location>
        <begin position="1"/>
        <end position="25"/>
    </location>
</feature>
<dbReference type="OrthoDB" id="8565817at2"/>
<dbReference type="Pfam" id="PF10696">
    <property type="entry name" value="DUF2501"/>
    <property type="match status" value="1"/>
</dbReference>
<evidence type="ECO:0000313" key="3">
    <source>
        <dbReference type="Proteomes" id="UP000294555"/>
    </source>
</evidence>
<sequence>MTITLRRHLLSLALMATLAPGLALAANLMDSVNSALGTSGTTTGNGAAQSGSTASLAGLLGGGDKALSAGTMTNAAGVLEYCAKNNLLSDTGTTAIKDKLMGKLGISSPSNAKSQDYQQGLGGILNTAQGGQLNLKDLGSSQLGQKVKYKACNLVLKQGKNFIS</sequence>
<gene>
    <name evidence="2" type="ORF">EZJ58_4004</name>
</gene>
<protein>
    <submittedName>
        <fullName evidence="2">Uncharacterized protein DUF2501</fullName>
    </submittedName>
</protein>
<name>A0A4V2Q387_9GAMM</name>
<accession>A0A4V2Q387</accession>
<comment type="caution">
    <text evidence="2">The sequence shown here is derived from an EMBL/GenBank/DDBJ whole genome shotgun (WGS) entry which is preliminary data.</text>
</comment>
<feature type="chain" id="PRO_5020636094" evidence="1">
    <location>
        <begin position="26"/>
        <end position="164"/>
    </location>
</feature>
<reference evidence="2 3" key="1">
    <citation type="submission" date="2019-02" db="EMBL/GenBank/DDBJ databases">
        <title>Investigation of anaerobic lignin degradation for improved lignocellulosic biofuels.</title>
        <authorList>
            <person name="Deangelis K."/>
        </authorList>
    </citation>
    <scope>NUCLEOTIDE SEQUENCE [LARGE SCALE GENOMIC DNA]</scope>
    <source>
        <strain evidence="2 3">159R</strain>
    </source>
</reference>
<dbReference type="EMBL" id="SJOI01000001">
    <property type="protein sequence ID" value="TCL05788.1"/>
    <property type="molecule type" value="Genomic_DNA"/>
</dbReference>
<dbReference type="Proteomes" id="UP000294555">
    <property type="component" value="Unassembled WGS sequence"/>
</dbReference>
<evidence type="ECO:0000313" key="2">
    <source>
        <dbReference type="EMBL" id="TCL05788.1"/>
    </source>
</evidence>
<dbReference type="InterPro" id="IPR019637">
    <property type="entry name" value="DUF2501"/>
</dbReference>
<organism evidence="2 3">
    <name type="scientific">Sodalis ligni</name>
    <dbReference type="NCBI Taxonomy" id="2697027"/>
    <lineage>
        <taxon>Bacteria</taxon>
        <taxon>Pseudomonadati</taxon>
        <taxon>Pseudomonadota</taxon>
        <taxon>Gammaproteobacteria</taxon>
        <taxon>Enterobacterales</taxon>
        <taxon>Bruguierivoracaceae</taxon>
        <taxon>Sodalis</taxon>
    </lineage>
</organism>
<proteinExistence type="predicted"/>